<dbReference type="PANTHER" id="PTHR24406">
    <property type="entry name" value="TRANSCRIPTIONAL REPRESSOR CTCFL-RELATED"/>
    <property type="match status" value="1"/>
</dbReference>
<feature type="compositionally biased region" description="Acidic residues" evidence="9">
    <location>
        <begin position="239"/>
        <end position="252"/>
    </location>
</feature>
<evidence type="ECO:0000259" key="10">
    <source>
        <dbReference type="PROSITE" id="PS50157"/>
    </source>
</evidence>
<dbReference type="Proteomes" id="UP000515160">
    <property type="component" value="Chromosome 3"/>
</dbReference>
<dbReference type="GO" id="GO:0008270">
    <property type="term" value="F:zinc ion binding"/>
    <property type="evidence" value="ECO:0007669"/>
    <property type="project" value="UniProtKB-UniRule"/>
</dbReference>
<evidence type="ECO:0000256" key="4">
    <source>
        <dbReference type="ARBA" id="ARBA00022771"/>
    </source>
</evidence>
<feature type="compositionally biased region" description="Pro residues" evidence="9">
    <location>
        <begin position="217"/>
        <end position="226"/>
    </location>
</feature>
<feature type="domain" description="ZAD" evidence="11">
    <location>
        <begin position="2"/>
        <end position="79"/>
    </location>
</feature>
<feature type="domain" description="C2H2-type" evidence="10">
    <location>
        <begin position="493"/>
        <end position="520"/>
    </location>
</feature>
<evidence type="ECO:0000256" key="7">
    <source>
        <dbReference type="PROSITE-ProRule" id="PRU00042"/>
    </source>
</evidence>
<evidence type="ECO:0000256" key="6">
    <source>
        <dbReference type="ARBA" id="ARBA00023242"/>
    </source>
</evidence>
<dbReference type="OrthoDB" id="7852576at2759"/>
<feature type="domain" description="C2H2-type" evidence="10">
    <location>
        <begin position="400"/>
        <end position="427"/>
    </location>
</feature>
<evidence type="ECO:0000256" key="8">
    <source>
        <dbReference type="PROSITE-ProRule" id="PRU01263"/>
    </source>
</evidence>
<evidence type="ECO:0000313" key="12">
    <source>
        <dbReference type="Proteomes" id="UP000515160"/>
    </source>
</evidence>
<feature type="compositionally biased region" description="Basic and acidic residues" evidence="9">
    <location>
        <begin position="185"/>
        <end position="194"/>
    </location>
</feature>
<dbReference type="InterPro" id="IPR013087">
    <property type="entry name" value="Znf_C2H2_type"/>
</dbReference>
<accession>A0A6P8Y135</accession>
<dbReference type="PROSITE" id="PS50157">
    <property type="entry name" value="ZINC_FINGER_C2H2_2"/>
    <property type="match status" value="7"/>
</dbReference>
<dbReference type="SUPFAM" id="SSF57716">
    <property type="entry name" value="Glucocorticoid receptor-like (DNA-binding domain)"/>
    <property type="match status" value="1"/>
</dbReference>
<feature type="compositionally biased region" description="Polar residues" evidence="9">
    <location>
        <begin position="652"/>
        <end position="668"/>
    </location>
</feature>
<dbReference type="SUPFAM" id="SSF57667">
    <property type="entry name" value="beta-beta-alpha zinc fingers"/>
    <property type="match status" value="4"/>
</dbReference>
<sequence>MATCVLCFERCKNGQSYKIFSETGLRLNICKTINKHFWLELNSVTGSSEEICNQCWECVNTFNVFYQRVYHVHQERREFKDVPIEFCVETVAASNPLALATELDALDEAFFATDNVKVEVNELEPLPKLEILEEPAPQPTKGTKRATAAAAETPAAAKRRIKREKVTLASDSDGDIPLAEFLDIKHNGKAEQKETPTQGRQLRRSARRGRPPKKPRTPSPESPPPATEASLKKELHSDDDLDDDMDDRDDDREFVPAEAVLGTDDSESSSESSDGGGSGDSLPDFVPEERYAEIPKRVVVKPKKYRKRPKPLVPPVRMSREEIERRKEEQNKFDEIICDFFKKLQCHICNELVHNFGDMRRHQRMSHNIESGFISCCGRKFHMRRGLAEHVLVHKNPDHFTCKQCNRAFLDSRSLEAHELTHTDPKEKEKRTYTCDKCPKIFTTKAAAEYHNASKHVDKSDFKYTCPECNKKVPTERKLKQHLRYMHDPEKAIICDKCGKTLRSRANLKKHNELEHSDKPRPKPEPVQCEICGTWLRHVSGLKQHMSTVHEPPGNHRCHICDKTSVNARALKRHIYHNHQCERKFRCTMCEKAFKRPQDLREHTSTHTGEVLYTCPNCPQTFFSNANMYKHRQRLHRAEWEADRKKPLPPNIMQQSSNKKRPSTTNATPGALFAQVVEAAASSNKQ</sequence>
<dbReference type="PROSITE" id="PS00028">
    <property type="entry name" value="ZINC_FINGER_C2H2_1"/>
    <property type="match status" value="8"/>
</dbReference>
<dbReference type="Pfam" id="PF07776">
    <property type="entry name" value="zf-AD"/>
    <property type="match status" value="1"/>
</dbReference>
<dbReference type="InterPro" id="IPR012934">
    <property type="entry name" value="Znf_AD"/>
</dbReference>
<feature type="region of interest" description="Disordered" evidence="9">
    <location>
        <begin position="640"/>
        <end position="670"/>
    </location>
</feature>
<keyword evidence="4 7" id="KW-0863">Zinc-finger</keyword>
<dbReference type="GeneID" id="117567131"/>
<dbReference type="Gene3D" id="3.40.1800.20">
    <property type="match status" value="1"/>
</dbReference>
<dbReference type="PROSITE" id="PS51915">
    <property type="entry name" value="ZAD"/>
    <property type="match status" value="1"/>
</dbReference>
<comment type="subcellular location">
    <subcellularLocation>
        <location evidence="1">Nucleus</location>
    </subcellularLocation>
</comment>
<gene>
    <name evidence="13" type="primary">LOC117567131</name>
</gene>
<feature type="binding site" evidence="8">
    <location>
        <position position="4"/>
    </location>
    <ligand>
        <name>Zn(2+)</name>
        <dbReference type="ChEBI" id="CHEBI:29105"/>
    </ligand>
</feature>
<feature type="compositionally biased region" description="Basic residues" evidence="9">
    <location>
        <begin position="201"/>
        <end position="216"/>
    </location>
</feature>
<evidence type="ECO:0000256" key="3">
    <source>
        <dbReference type="ARBA" id="ARBA00022737"/>
    </source>
</evidence>
<dbReference type="RefSeq" id="XP_034102832.1">
    <property type="nucleotide sequence ID" value="XM_034246941.2"/>
</dbReference>
<feature type="domain" description="C2H2-type" evidence="10">
    <location>
        <begin position="433"/>
        <end position="461"/>
    </location>
</feature>
<organism evidence="12 13">
    <name type="scientific">Drosophila albomicans</name>
    <name type="common">Fruit fly</name>
    <dbReference type="NCBI Taxonomy" id="7291"/>
    <lineage>
        <taxon>Eukaryota</taxon>
        <taxon>Metazoa</taxon>
        <taxon>Ecdysozoa</taxon>
        <taxon>Arthropoda</taxon>
        <taxon>Hexapoda</taxon>
        <taxon>Insecta</taxon>
        <taxon>Pterygota</taxon>
        <taxon>Neoptera</taxon>
        <taxon>Endopterygota</taxon>
        <taxon>Diptera</taxon>
        <taxon>Brachycera</taxon>
        <taxon>Muscomorpha</taxon>
        <taxon>Ephydroidea</taxon>
        <taxon>Drosophilidae</taxon>
        <taxon>Drosophila</taxon>
    </lineage>
</organism>
<dbReference type="Gene3D" id="3.30.160.60">
    <property type="entry name" value="Classic Zinc Finger"/>
    <property type="match status" value="5"/>
</dbReference>
<dbReference type="SMART" id="SM00868">
    <property type="entry name" value="zf-AD"/>
    <property type="match status" value="1"/>
</dbReference>
<proteinExistence type="predicted"/>
<evidence type="ECO:0000313" key="13">
    <source>
        <dbReference type="RefSeq" id="XP_034102832.1"/>
    </source>
</evidence>
<dbReference type="FunFam" id="3.30.160.60:FF:000145">
    <property type="entry name" value="Zinc finger protein 574"/>
    <property type="match status" value="1"/>
</dbReference>
<dbReference type="GO" id="GO:0005634">
    <property type="term" value="C:nucleus"/>
    <property type="evidence" value="ECO:0007669"/>
    <property type="project" value="UniProtKB-SubCell"/>
</dbReference>
<evidence type="ECO:0000256" key="5">
    <source>
        <dbReference type="ARBA" id="ARBA00022833"/>
    </source>
</evidence>
<protein>
    <submittedName>
        <fullName evidence="13">Transcription factor grauzone</fullName>
    </submittedName>
</protein>
<feature type="compositionally biased region" description="Low complexity" evidence="9">
    <location>
        <begin position="145"/>
        <end position="156"/>
    </location>
</feature>
<dbReference type="Pfam" id="PF00096">
    <property type="entry name" value="zf-C2H2"/>
    <property type="match status" value="4"/>
</dbReference>
<feature type="region of interest" description="Disordered" evidence="9">
    <location>
        <begin position="129"/>
        <end position="170"/>
    </location>
</feature>
<dbReference type="InterPro" id="IPR036236">
    <property type="entry name" value="Znf_C2H2_sf"/>
</dbReference>
<keyword evidence="3" id="KW-0677">Repeat</keyword>
<evidence type="ECO:0000256" key="2">
    <source>
        <dbReference type="ARBA" id="ARBA00022723"/>
    </source>
</evidence>
<keyword evidence="6" id="KW-0539">Nucleus</keyword>
<evidence type="ECO:0000256" key="9">
    <source>
        <dbReference type="SAM" id="MobiDB-lite"/>
    </source>
</evidence>
<evidence type="ECO:0000256" key="1">
    <source>
        <dbReference type="ARBA" id="ARBA00004123"/>
    </source>
</evidence>
<dbReference type="InterPro" id="IPR050888">
    <property type="entry name" value="ZnF_C2H2-type_TF"/>
</dbReference>
<feature type="domain" description="C2H2-type" evidence="10">
    <location>
        <begin position="464"/>
        <end position="492"/>
    </location>
</feature>
<feature type="domain" description="C2H2-type" evidence="10">
    <location>
        <begin position="556"/>
        <end position="584"/>
    </location>
</feature>
<dbReference type="SMART" id="SM00355">
    <property type="entry name" value="ZnF_C2H2"/>
    <property type="match status" value="10"/>
</dbReference>
<keyword evidence="12" id="KW-1185">Reference proteome</keyword>
<name>A0A6P8Y135_DROAB</name>
<feature type="binding site" evidence="8">
    <location>
        <position position="55"/>
    </location>
    <ligand>
        <name>Zn(2+)</name>
        <dbReference type="ChEBI" id="CHEBI:29105"/>
    </ligand>
</feature>
<feature type="domain" description="C2H2-type" evidence="10">
    <location>
        <begin position="613"/>
        <end position="641"/>
    </location>
</feature>
<feature type="binding site" evidence="8">
    <location>
        <position position="52"/>
    </location>
    <ligand>
        <name>Zn(2+)</name>
        <dbReference type="ChEBI" id="CHEBI:29105"/>
    </ligand>
</feature>
<feature type="domain" description="C2H2-type" evidence="10">
    <location>
        <begin position="585"/>
        <end position="612"/>
    </location>
</feature>
<feature type="binding site" evidence="8">
    <location>
        <position position="7"/>
    </location>
    <ligand>
        <name>Zn(2+)</name>
        <dbReference type="ChEBI" id="CHEBI:29105"/>
    </ligand>
</feature>
<dbReference type="AlphaFoldDB" id="A0A6P8Y135"/>
<feature type="region of interest" description="Disordered" evidence="9">
    <location>
        <begin position="185"/>
        <end position="289"/>
    </location>
</feature>
<reference evidence="13" key="1">
    <citation type="submission" date="2025-08" db="UniProtKB">
        <authorList>
            <consortium name="RefSeq"/>
        </authorList>
    </citation>
    <scope>IDENTIFICATION</scope>
    <source>
        <strain evidence="13">15112-1751.03</strain>
        <tissue evidence="13">Whole Adult</tissue>
    </source>
</reference>
<evidence type="ECO:0000259" key="11">
    <source>
        <dbReference type="PROSITE" id="PS51915"/>
    </source>
</evidence>
<keyword evidence="2 8" id="KW-0479">Metal-binding</keyword>
<keyword evidence="5 8" id="KW-0862">Zinc</keyword>